<sequence>MAMNKILVVDDDLDILEVLKFLLRKNGYEVVLLSEAQRVIETTKEAQPDIILLDINLSGYDGREICKYLKTTLKLKTPVILFSANVSYKSSYKEYYADDFLEKPFEVKKLLSILRSHLPVKA</sequence>
<evidence type="ECO:0000256" key="1">
    <source>
        <dbReference type="ARBA" id="ARBA00022553"/>
    </source>
</evidence>
<dbReference type="InterPro" id="IPR001789">
    <property type="entry name" value="Sig_transdc_resp-reg_receiver"/>
</dbReference>
<dbReference type="Gene3D" id="3.40.50.2300">
    <property type="match status" value="1"/>
</dbReference>
<evidence type="ECO:0000259" key="3">
    <source>
        <dbReference type="PROSITE" id="PS50110"/>
    </source>
</evidence>
<organism evidence="4 5">
    <name type="scientific">Ilyomonas limi</name>
    <dbReference type="NCBI Taxonomy" id="2575867"/>
    <lineage>
        <taxon>Bacteria</taxon>
        <taxon>Pseudomonadati</taxon>
        <taxon>Bacteroidota</taxon>
        <taxon>Chitinophagia</taxon>
        <taxon>Chitinophagales</taxon>
        <taxon>Chitinophagaceae</taxon>
        <taxon>Ilyomonas</taxon>
    </lineage>
</organism>
<evidence type="ECO:0000313" key="5">
    <source>
        <dbReference type="Proteomes" id="UP000305848"/>
    </source>
</evidence>
<dbReference type="SMART" id="SM00448">
    <property type="entry name" value="REC"/>
    <property type="match status" value="1"/>
</dbReference>
<evidence type="ECO:0000313" key="4">
    <source>
        <dbReference type="EMBL" id="TKK72023.1"/>
    </source>
</evidence>
<evidence type="ECO:0000256" key="2">
    <source>
        <dbReference type="PROSITE-ProRule" id="PRU00169"/>
    </source>
</evidence>
<feature type="domain" description="Response regulatory" evidence="3">
    <location>
        <begin position="5"/>
        <end position="118"/>
    </location>
</feature>
<dbReference type="Proteomes" id="UP000305848">
    <property type="component" value="Unassembled WGS sequence"/>
</dbReference>
<dbReference type="GO" id="GO:0000160">
    <property type="term" value="P:phosphorelay signal transduction system"/>
    <property type="evidence" value="ECO:0007669"/>
    <property type="project" value="InterPro"/>
</dbReference>
<dbReference type="OrthoDB" id="9789181at2"/>
<dbReference type="Pfam" id="PF00072">
    <property type="entry name" value="Response_reg"/>
    <property type="match status" value="1"/>
</dbReference>
<dbReference type="InterPro" id="IPR050595">
    <property type="entry name" value="Bact_response_regulator"/>
</dbReference>
<keyword evidence="5" id="KW-1185">Reference proteome</keyword>
<dbReference type="PANTHER" id="PTHR44591">
    <property type="entry name" value="STRESS RESPONSE REGULATOR PROTEIN 1"/>
    <property type="match status" value="1"/>
</dbReference>
<reference evidence="4 5" key="1">
    <citation type="submission" date="2019-05" db="EMBL/GenBank/DDBJ databases">
        <title>Panacibacter sp. strain 17mud1-8 Genome sequencing and assembly.</title>
        <authorList>
            <person name="Chhetri G."/>
        </authorList>
    </citation>
    <scope>NUCLEOTIDE SEQUENCE [LARGE SCALE GENOMIC DNA]</scope>
    <source>
        <strain evidence="4 5">17mud1-8</strain>
    </source>
</reference>
<protein>
    <submittedName>
        <fullName evidence="4">Response regulator</fullName>
    </submittedName>
</protein>
<accession>A0A4V5UX95</accession>
<feature type="modified residue" description="4-aspartylphosphate" evidence="2">
    <location>
        <position position="54"/>
    </location>
</feature>
<dbReference type="PANTHER" id="PTHR44591:SF3">
    <property type="entry name" value="RESPONSE REGULATORY DOMAIN-CONTAINING PROTEIN"/>
    <property type="match status" value="1"/>
</dbReference>
<gene>
    <name evidence="4" type="ORF">FC093_03150</name>
</gene>
<dbReference type="SUPFAM" id="SSF52172">
    <property type="entry name" value="CheY-like"/>
    <property type="match status" value="1"/>
</dbReference>
<dbReference type="AlphaFoldDB" id="A0A4V5UX95"/>
<comment type="caution">
    <text evidence="4">The sequence shown here is derived from an EMBL/GenBank/DDBJ whole genome shotgun (WGS) entry which is preliminary data.</text>
</comment>
<proteinExistence type="predicted"/>
<name>A0A4V5UX95_9BACT</name>
<keyword evidence="1 2" id="KW-0597">Phosphoprotein</keyword>
<dbReference type="InterPro" id="IPR011006">
    <property type="entry name" value="CheY-like_superfamily"/>
</dbReference>
<dbReference type="PROSITE" id="PS50110">
    <property type="entry name" value="RESPONSE_REGULATORY"/>
    <property type="match status" value="1"/>
</dbReference>
<dbReference type="EMBL" id="SZQL01000001">
    <property type="protein sequence ID" value="TKK72023.1"/>
    <property type="molecule type" value="Genomic_DNA"/>
</dbReference>